<protein>
    <recommendedName>
        <fullName evidence="3">Endonuclease/exonuclease/phosphatase domain-containing protein</fullName>
    </recommendedName>
</protein>
<dbReference type="SUPFAM" id="SSF56219">
    <property type="entry name" value="DNase I-like"/>
    <property type="match status" value="1"/>
</dbReference>
<sequence>MSLEEDSHRAIARPAGLSGYTPQTYCSVCGKTTVNLGSLNTRTLASSARANWIDKEWVNHVTTNQDTQDWWTSDNPRPLRSTTTAFPPGPRLACPPDQPVASVPGLDASTQLICQLLPLSTLRFLHRPHKATGLHNTYCQYNNSHSRPILAQHSLPTTIPVCGVMQASNRDHLPILSANVRGLQTNIGDLIHSHVIPHSPDLVATEETFLSVRPDSLRNFNNNNNNNYGLIQGYTRWHRRDRTRETFGGVAVCFRKNLSVQPLDVTFPDHLEMMYFKIWTKRHGSTLLCVCYYPQWQGSEPIQFLCTHLDRLLQQFSCNYTIIVGDINQHLVARSFEELLTVYSLTNHVKFPTHISGSSLDPVISDLPEGVVTCHPLGTVGFSDHLAVLTTVHVAALRDAPMKRTKWLWGKADWDGFQEALRTTPWHNIL</sequence>
<evidence type="ECO:0000313" key="1">
    <source>
        <dbReference type="EMBL" id="KAK3848864.1"/>
    </source>
</evidence>
<feature type="non-terminal residue" evidence="1">
    <location>
        <position position="430"/>
    </location>
</feature>
<dbReference type="InterPro" id="IPR036691">
    <property type="entry name" value="Endo/exonu/phosph_ase_sf"/>
</dbReference>
<organism evidence="1 2">
    <name type="scientific">Petrolisthes cinctipes</name>
    <name type="common">Flat porcelain crab</name>
    <dbReference type="NCBI Taxonomy" id="88211"/>
    <lineage>
        <taxon>Eukaryota</taxon>
        <taxon>Metazoa</taxon>
        <taxon>Ecdysozoa</taxon>
        <taxon>Arthropoda</taxon>
        <taxon>Crustacea</taxon>
        <taxon>Multicrustacea</taxon>
        <taxon>Malacostraca</taxon>
        <taxon>Eumalacostraca</taxon>
        <taxon>Eucarida</taxon>
        <taxon>Decapoda</taxon>
        <taxon>Pleocyemata</taxon>
        <taxon>Anomura</taxon>
        <taxon>Galatheoidea</taxon>
        <taxon>Porcellanidae</taxon>
        <taxon>Petrolisthes</taxon>
    </lineage>
</organism>
<dbReference type="Gene3D" id="3.60.10.10">
    <property type="entry name" value="Endonuclease/exonuclease/phosphatase"/>
    <property type="match status" value="1"/>
</dbReference>
<proteinExistence type="predicted"/>
<dbReference type="PANTHER" id="PTHR33776">
    <property type="entry name" value="ENDO/EXONUCLEASE/PHOSPHATASE DOMAIN-CONTAINING PROTEIN"/>
    <property type="match status" value="1"/>
</dbReference>
<dbReference type="EMBL" id="JAWQEG010009297">
    <property type="protein sequence ID" value="KAK3848864.1"/>
    <property type="molecule type" value="Genomic_DNA"/>
</dbReference>
<accession>A0AAE1EEJ3</accession>
<dbReference type="Proteomes" id="UP001286313">
    <property type="component" value="Unassembled WGS sequence"/>
</dbReference>
<comment type="caution">
    <text evidence="1">The sequence shown here is derived from an EMBL/GenBank/DDBJ whole genome shotgun (WGS) entry which is preliminary data.</text>
</comment>
<evidence type="ECO:0000313" key="2">
    <source>
        <dbReference type="Proteomes" id="UP001286313"/>
    </source>
</evidence>
<name>A0AAE1EEJ3_PETCI</name>
<dbReference type="AlphaFoldDB" id="A0AAE1EEJ3"/>
<evidence type="ECO:0008006" key="3">
    <source>
        <dbReference type="Google" id="ProtNLM"/>
    </source>
</evidence>
<gene>
    <name evidence="1" type="ORF">Pcinc_044363</name>
</gene>
<reference evidence="1" key="1">
    <citation type="submission" date="2023-10" db="EMBL/GenBank/DDBJ databases">
        <title>Genome assemblies of two species of porcelain crab, Petrolisthes cinctipes and Petrolisthes manimaculis (Anomura: Porcellanidae).</title>
        <authorList>
            <person name="Angst P."/>
        </authorList>
    </citation>
    <scope>NUCLEOTIDE SEQUENCE</scope>
    <source>
        <strain evidence="1">PB745_01</strain>
        <tissue evidence="1">Gill</tissue>
    </source>
</reference>
<dbReference type="PANTHER" id="PTHR33776:SF3">
    <property type="entry name" value="PHD-TYPE DOMAIN-CONTAINING PROTEIN"/>
    <property type="match status" value="1"/>
</dbReference>
<keyword evidence="2" id="KW-1185">Reference proteome</keyword>